<feature type="repeat" description="Solcar" evidence="6">
    <location>
        <begin position="163"/>
        <end position="246"/>
    </location>
</feature>
<dbReference type="AlphaFoldDB" id="A0A1Y1IBB2"/>
<keyword evidence="5 6" id="KW-0472">Membrane</keyword>
<evidence type="ECO:0000256" key="2">
    <source>
        <dbReference type="ARBA" id="ARBA00022448"/>
    </source>
</evidence>
<keyword evidence="4" id="KW-0677">Repeat</keyword>
<protein>
    <submittedName>
        <fullName evidence="8">Mitochondrial substrate carrier family protein</fullName>
    </submittedName>
</protein>
<evidence type="ECO:0000256" key="1">
    <source>
        <dbReference type="ARBA" id="ARBA00004141"/>
    </source>
</evidence>
<reference evidence="8 9" key="1">
    <citation type="journal article" date="2014" name="Nat. Commun.">
        <title>Klebsormidium flaccidum genome reveals primary factors for plant terrestrial adaptation.</title>
        <authorList>
            <person name="Hori K."/>
            <person name="Maruyama F."/>
            <person name="Fujisawa T."/>
            <person name="Togashi T."/>
            <person name="Yamamoto N."/>
            <person name="Seo M."/>
            <person name="Sato S."/>
            <person name="Yamada T."/>
            <person name="Mori H."/>
            <person name="Tajima N."/>
            <person name="Moriyama T."/>
            <person name="Ikeuchi M."/>
            <person name="Watanabe M."/>
            <person name="Wada H."/>
            <person name="Kobayashi K."/>
            <person name="Saito M."/>
            <person name="Masuda T."/>
            <person name="Sasaki-Sekimoto Y."/>
            <person name="Mashiguchi K."/>
            <person name="Awai K."/>
            <person name="Shimojima M."/>
            <person name="Masuda S."/>
            <person name="Iwai M."/>
            <person name="Nobusawa T."/>
            <person name="Narise T."/>
            <person name="Kondo S."/>
            <person name="Saito H."/>
            <person name="Sato R."/>
            <person name="Murakawa M."/>
            <person name="Ihara Y."/>
            <person name="Oshima-Yamada Y."/>
            <person name="Ohtaka K."/>
            <person name="Satoh M."/>
            <person name="Sonobe K."/>
            <person name="Ishii M."/>
            <person name="Ohtani R."/>
            <person name="Kanamori-Sato M."/>
            <person name="Honoki R."/>
            <person name="Miyazaki D."/>
            <person name="Mochizuki H."/>
            <person name="Umetsu J."/>
            <person name="Higashi K."/>
            <person name="Shibata D."/>
            <person name="Kamiya Y."/>
            <person name="Sato N."/>
            <person name="Nakamura Y."/>
            <person name="Tabata S."/>
            <person name="Ida S."/>
            <person name="Kurokawa K."/>
            <person name="Ohta H."/>
        </authorList>
    </citation>
    <scope>NUCLEOTIDE SEQUENCE [LARGE SCALE GENOMIC DNA]</scope>
    <source>
        <strain evidence="8 9">NIES-2285</strain>
    </source>
</reference>
<dbReference type="STRING" id="105231.A0A1Y1IBB2"/>
<dbReference type="OMA" id="AIESFWK"/>
<dbReference type="SUPFAM" id="SSF103506">
    <property type="entry name" value="Mitochondrial carrier"/>
    <property type="match status" value="1"/>
</dbReference>
<dbReference type="EMBL" id="DF237214">
    <property type="protein sequence ID" value="GAQ86007.1"/>
    <property type="molecule type" value="Genomic_DNA"/>
</dbReference>
<dbReference type="InterPro" id="IPR023395">
    <property type="entry name" value="MCP_dom_sf"/>
</dbReference>
<dbReference type="PRINTS" id="PR00926">
    <property type="entry name" value="MITOCARRIER"/>
</dbReference>
<comment type="similarity">
    <text evidence="7">Belongs to the mitochondrial carrier (TC 2.A.29) family.</text>
</comment>
<evidence type="ECO:0000313" key="9">
    <source>
        <dbReference type="Proteomes" id="UP000054558"/>
    </source>
</evidence>
<name>A0A1Y1IBB2_KLENI</name>
<evidence type="ECO:0000256" key="7">
    <source>
        <dbReference type="RuleBase" id="RU000488"/>
    </source>
</evidence>
<evidence type="ECO:0000256" key="6">
    <source>
        <dbReference type="PROSITE-ProRule" id="PRU00282"/>
    </source>
</evidence>
<dbReference type="OrthoDB" id="270584at2759"/>
<accession>A0A1Y1IBB2</accession>
<keyword evidence="2 7" id="KW-0813">Transport</keyword>
<feature type="repeat" description="Solcar" evidence="6">
    <location>
        <begin position="259"/>
        <end position="343"/>
    </location>
</feature>
<evidence type="ECO:0000256" key="4">
    <source>
        <dbReference type="ARBA" id="ARBA00022737"/>
    </source>
</evidence>
<gene>
    <name evidence="8" type="ORF">KFL_002650030</name>
</gene>
<dbReference type="InterPro" id="IPR002067">
    <property type="entry name" value="MCP"/>
</dbReference>
<organism evidence="8 9">
    <name type="scientific">Klebsormidium nitens</name>
    <name type="common">Green alga</name>
    <name type="synonym">Ulothrix nitens</name>
    <dbReference type="NCBI Taxonomy" id="105231"/>
    <lineage>
        <taxon>Eukaryota</taxon>
        <taxon>Viridiplantae</taxon>
        <taxon>Streptophyta</taxon>
        <taxon>Klebsormidiophyceae</taxon>
        <taxon>Klebsormidiales</taxon>
        <taxon>Klebsormidiaceae</taxon>
        <taxon>Klebsormidium</taxon>
    </lineage>
</organism>
<keyword evidence="3 6" id="KW-0812">Transmembrane</keyword>
<dbReference type="Proteomes" id="UP000054558">
    <property type="component" value="Unassembled WGS sequence"/>
</dbReference>
<keyword evidence="9" id="KW-1185">Reference proteome</keyword>
<dbReference type="PANTHER" id="PTHR24089">
    <property type="entry name" value="SOLUTE CARRIER FAMILY 25"/>
    <property type="match status" value="1"/>
</dbReference>
<sequence>MDEALSFPPLFASLSTQGFGKLELQKLLAPLAGLFPPETNVDPIPSTSGRGIQFQTYTTDGAGAPAETIRRRGGRRHKPPVASVLGFGPAPRYEEFDEAAEQYVLGKKAEEGRQGEETARQTVSETREQIRKGVKDAGEAVQEVKQKAKGRLSTTKLRVKVKNVAAKRLISGAFAGAVSRTAVAPLETLRTHLMVGSNGKNIGEVFSNILANEGWRGLFRGNGVNVLRVAPSKAIELFAFDTVKRILTPKDGSSANLPAGLPVATVAGASAGLASTLCTYPLELLKTRLTIQRGVYTGMGDALTKIVREEGFQELYRGLTPSLIGVIPYAAVNYYAYDSLKATYRKVTKKDKVGNLATLFIGSLAGAIASGSTFPLEVARKQMQVGAVSGHIVYRDVFHALSSILKKEGVAGLYRGLGPSWMKLMPAAGMSFMCYEACKRILIEDEQQRMS</sequence>
<feature type="repeat" description="Solcar" evidence="6">
    <location>
        <begin position="353"/>
        <end position="441"/>
    </location>
</feature>
<dbReference type="Pfam" id="PF00153">
    <property type="entry name" value="Mito_carr"/>
    <property type="match status" value="3"/>
</dbReference>
<dbReference type="GO" id="GO:0016020">
    <property type="term" value="C:membrane"/>
    <property type="evidence" value="ECO:0007669"/>
    <property type="project" value="UniProtKB-SubCell"/>
</dbReference>
<dbReference type="InterPro" id="IPR018108">
    <property type="entry name" value="MCP_transmembrane"/>
</dbReference>
<dbReference type="GO" id="GO:0055085">
    <property type="term" value="P:transmembrane transport"/>
    <property type="evidence" value="ECO:0007669"/>
    <property type="project" value="InterPro"/>
</dbReference>
<evidence type="ECO:0000313" key="8">
    <source>
        <dbReference type="EMBL" id="GAQ86007.1"/>
    </source>
</evidence>
<dbReference type="Gene3D" id="1.50.40.10">
    <property type="entry name" value="Mitochondrial carrier domain"/>
    <property type="match status" value="1"/>
</dbReference>
<comment type="subcellular location">
    <subcellularLocation>
        <location evidence="1">Membrane</location>
        <topology evidence="1">Multi-pass membrane protein</topology>
    </subcellularLocation>
</comment>
<dbReference type="PROSITE" id="PS50920">
    <property type="entry name" value="SOLCAR"/>
    <property type="match status" value="3"/>
</dbReference>
<proteinExistence type="inferred from homology"/>
<evidence type="ECO:0000256" key="5">
    <source>
        <dbReference type="ARBA" id="ARBA00023136"/>
    </source>
</evidence>
<evidence type="ECO:0000256" key="3">
    <source>
        <dbReference type="ARBA" id="ARBA00022692"/>
    </source>
</evidence>